<evidence type="ECO:0000313" key="1">
    <source>
        <dbReference type="EMBL" id="GAK73486.1"/>
    </source>
</evidence>
<gene>
    <name evidence="1" type="ORF">RRU01S_44_00050</name>
</gene>
<comment type="caution">
    <text evidence="1">The sequence shown here is derived from an EMBL/GenBank/DDBJ whole genome shotgun (WGS) entry which is preliminary data.</text>
</comment>
<name>A0A081D3J0_9HYPH</name>
<dbReference type="AlphaFoldDB" id="A0A081D3J0"/>
<dbReference type="RefSeq" id="WP_165572278.1">
    <property type="nucleotide sequence ID" value="NZ_BBJU01000044.1"/>
</dbReference>
<accession>A0A081D3J0</accession>
<evidence type="ECO:0000313" key="2">
    <source>
        <dbReference type="Proteomes" id="UP000028701"/>
    </source>
</evidence>
<sequence>MSGVLHPDAHVAWATQPANSHYKHLAVAKPMAVTLQKPNGMIDWPKASFAA</sequence>
<dbReference type="Proteomes" id="UP000028701">
    <property type="component" value="Unassembled WGS sequence"/>
</dbReference>
<proteinExistence type="predicted"/>
<protein>
    <submittedName>
        <fullName evidence="1">Uncharacterized protein</fullName>
    </submittedName>
</protein>
<reference evidence="1 2" key="1">
    <citation type="submission" date="2014-08" db="EMBL/GenBank/DDBJ databases">
        <title>Whole genome shotgun sequence of Rhizobium rubi NBRC 13261.</title>
        <authorList>
            <person name="Katano-Makiyama Y."/>
            <person name="Hosoyama A."/>
            <person name="Hashimoto M."/>
            <person name="Hosoyama Y."/>
            <person name="Noguchi M."/>
            <person name="Tsuchikane K."/>
            <person name="Uohara A."/>
            <person name="Ohji S."/>
            <person name="Ichikawa N."/>
            <person name="Kimura A."/>
            <person name="Yamazoe A."/>
            <person name="Fujita N."/>
        </authorList>
    </citation>
    <scope>NUCLEOTIDE SEQUENCE [LARGE SCALE GENOMIC DNA]</scope>
    <source>
        <strain evidence="1 2">NBRC 13261</strain>
    </source>
</reference>
<dbReference type="EMBL" id="BBJU01000044">
    <property type="protein sequence ID" value="GAK73486.1"/>
    <property type="molecule type" value="Genomic_DNA"/>
</dbReference>
<organism evidence="1 2">
    <name type="scientific">Agrobacterium rubi TR3 = NBRC 13261</name>
    <dbReference type="NCBI Taxonomy" id="1368415"/>
    <lineage>
        <taxon>Bacteria</taxon>
        <taxon>Pseudomonadati</taxon>
        <taxon>Pseudomonadota</taxon>
        <taxon>Alphaproteobacteria</taxon>
        <taxon>Hyphomicrobiales</taxon>
        <taxon>Rhizobiaceae</taxon>
        <taxon>Rhizobium/Agrobacterium group</taxon>
        <taxon>Agrobacterium</taxon>
    </lineage>
</organism>